<organism evidence="1 2">
    <name type="scientific">Panicum hallii var. hallii</name>
    <dbReference type="NCBI Taxonomy" id="1504633"/>
    <lineage>
        <taxon>Eukaryota</taxon>
        <taxon>Viridiplantae</taxon>
        <taxon>Streptophyta</taxon>
        <taxon>Embryophyta</taxon>
        <taxon>Tracheophyta</taxon>
        <taxon>Spermatophyta</taxon>
        <taxon>Magnoliopsida</taxon>
        <taxon>Liliopsida</taxon>
        <taxon>Poales</taxon>
        <taxon>Poaceae</taxon>
        <taxon>PACMAD clade</taxon>
        <taxon>Panicoideae</taxon>
        <taxon>Panicodae</taxon>
        <taxon>Paniceae</taxon>
        <taxon>Panicinae</taxon>
        <taxon>Panicum</taxon>
        <taxon>Panicum sect. Panicum</taxon>
    </lineage>
</organism>
<dbReference type="EMBL" id="CM009754">
    <property type="protein sequence ID" value="PUZ52693.1"/>
    <property type="molecule type" value="Genomic_DNA"/>
</dbReference>
<evidence type="ECO:0000313" key="1">
    <source>
        <dbReference type="EMBL" id="PUZ52693.1"/>
    </source>
</evidence>
<dbReference type="AlphaFoldDB" id="A0A2T7DAU5"/>
<dbReference type="Gramene" id="PUZ52693">
    <property type="protein sequence ID" value="PUZ52693"/>
    <property type="gene ID" value="GQ55_6G289900"/>
</dbReference>
<dbReference type="Proteomes" id="UP000244336">
    <property type="component" value="Chromosome 6"/>
</dbReference>
<dbReference type="OrthoDB" id="10617685at2759"/>
<evidence type="ECO:0000313" key="2">
    <source>
        <dbReference type="Proteomes" id="UP000244336"/>
    </source>
</evidence>
<sequence length="66" mass="7423">MARRFLFQKLSSRMSRSSEPVTRLASVWEGASGSIIMYLQRTIPGWLPITLGFMAMKAALEPSITF</sequence>
<keyword evidence="2" id="KW-1185">Reference proteome</keyword>
<proteinExistence type="predicted"/>
<name>A0A2T7DAU5_9POAL</name>
<protein>
    <submittedName>
        <fullName evidence="1">Uncharacterized protein</fullName>
    </submittedName>
</protein>
<gene>
    <name evidence="1" type="ORF">GQ55_6G289900</name>
</gene>
<accession>A0A2T7DAU5</accession>
<reference evidence="1 2" key="1">
    <citation type="submission" date="2018-04" db="EMBL/GenBank/DDBJ databases">
        <title>WGS assembly of Panicum hallii var. hallii HAL2.</title>
        <authorList>
            <person name="Lovell J."/>
            <person name="Jenkins J."/>
            <person name="Lowry D."/>
            <person name="Mamidi S."/>
            <person name="Sreedasyam A."/>
            <person name="Weng X."/>
            <person name="Barry K."/>
            <person name="Bonette J."/>
            <person name="Campitelli B."/>
            <person name="Daum C."/>
            <person name="Gordon S."/>
            <person name="Gould B."/>
            <person name="Lipzen A."/>
            <person name="MacQueen A."/>
            <person name="Palacio-Mejia J."/>
            <person name="Plott C."/>
            <person name="Shakirov E."/>
            <person name="Shu S."/>
            <person name="Yoshinaga Y."/>
            <person name="Zane M."/>
            <person name="Rokhsar D."/>
            <person name="Grimwood J."/>
            <person name="Schmutz J."/>
            <person name="Juenger T."/>
        </authorList>
    </citation>
    <scope>NUCLEOTIDE SEQUENCE [LARGE SCALE GENOMIC DNA]</scope>
    <source>
        <strain evidence="2">cv. HAL2</strain>
    </source>
</reference>